<organism evidence="1 2">
    <name type="scientific">Kribbella orskensis</name>
    <dbReference type="NCBI Taxonomy" id="2512216"/>
    <lineage>
        <taxon>Bacteria</taxon>
        <taxon>Bacillati</taxon>
        <taxon>Actinomycetota</taxon>
        <taxon>Actinomycetes</taxon>
        <taxon>Propionibacteriales</taxon>
        <taxon>Kribbellaceae</taxon>
        <taxon>Kribbella</taxon>
    </lineage>
</organism>
<evidence type="ECO:0000313" key="1">
    <source>
        <dbReference type="EMBL" id="TCO20983.1"/>
    </source>
</evidence>
<sequence length="50" mass="5596">MDAAAVQKLMLELPGVEEHEGWRLTAPKYLIAQLDERPWPSGSAQYCAQP</sequence>
<reference evidence="1 2" key="1">
    <citation type="journal article" date="2015" name="Stand. Genomic Sci.">
        <title>Genomic Encyclopedia of Bacterial and Archaeal Type Strains, Phase III: the genomes of soil and plant-associated and newly described type strains.</title>
        <authorList>
            <person name="Whitman W.B."/>
            <person name="Woyke T."/>
            <person name="Klenk H.P."/>
            <person name="Zhou Y."/>
            <person name="Lilburn T.G."/>
            <person name="Beck B.J."/>
            <person name="De Vos P."/>
            <person name="Vandamme P."/>
            <person name="Eisen J.A."/>
            <person name="Garrity G."/>
            <person name="Hugenholtz P."/>
            <person name="Kyrpides N.C."/>
        </authorList>
    </citation>
    <scope>NUCLEOTIDE SEQUENCE [LARGE SCALE GENOMIC DNA]</scope>
    <source>
        <strain evidence="1 2">VKM Ac-2538</strain>
    </source>
</reference>
<keyword evidence="2" id="KW-1185">Reference proteome</keyword>
<accession>A0ABY2BI58</accession>
<dbReference type="EMBL" id="SLWM01000008">
    <property type="protein sequence ID" value="TCO20983.1"/>
    <property type="molecule type" value="Genomic_DNA"/>
</dbReference>
<comment type="caution">
    <text evidence="1">The sequence shown here is derived from an EMBL/GenBank/DDBJ whole genome shotgun (WGS) entry which is preliminary data.</text>
</comment>
<gene>
    <name evidence="1" type="ORF">EV644_108197</name>
</gene>
<dbReference type="RefSeq" id="WP_158292907.1">
    <property type="nucleotide sequence ID" value="NZ_SLWM01000008.1"/>
</dbReference>
<name>A0ABY2BI58_9ACTN</name>
<proteinExistence type="predicted"/>
<protein>
    <submittedName>
        <fullName evidence="1">Uncharacterized protein</fullName>
    </submittedName>
</protein>
<dbReference type="Proteomes" id="UP000295818">
    <property type="component" value="Unassembled WGS sequence"/>
</dbReference>
<evidence type="ECO:0000313" key="2">
    <source>
        <dbReference type="Proteomes" id="UP000295818"/>
    </source>
</evidence>